<name>A0A8J4YLK7_CHIOP</name>
<dbReference type="SUPFAM" id="SSF50729">
    <property type="entry name" value="PH domain-like"/>
    <property type="match status" value="1"/>
</dbReference>
<feature type="compositionally biased region" description="Pro residues" evidence="6">
    <location>
        <begin position="225"/>
        <end position="237"/>
    </location>
</feature>
<feature type="compositionally biased region" description="Low complexity" evidence="6">
    <location>
        <begin position="215"/>
        <end position="224"/>
    </location>
</feature>
<reference evidence="8" key="1">
    <citation type="submission" date="2020-07" db="EMBL/GenBank/DDBJ databases">
        <title>The High-quality genome of the commercially important snow crab, Chionoecetes opilio.</title>
        <authorList>
            <person name="Jeong J.-H."/>
            <person name="Ryu S."/>
        </authorList>
    </citation>
    <scope>NUCLEOTIDE SEQUENCE</scope>
    <source>
        <strain evidence="8">MADBK_172401_WGS</strain>
        <tissue evidence="8">Digestive gland</tissue>
    </source>
</reference>
<organism evidence="8 9">
    <name type="scientific">Chionoecetes opilio</name>
    <name type="common">Atlantic snow crab</name>
    <name type="synonym">Cancer opilio</name>
    <dbReference type="NCBI Taxonomy" id="41210"/>
    <lineage>
        <taxon>Eukaryota</taxon>
        <taxon>Metazoa</taxon>
        <taxon>Ecdysozoa</taxon>
        <taxon>Arthropoda</taxon>
        <taxon>Crustacea</taxon>
        <taxon>Multicrustacea</taxon>
        <taxon>Malacostraca</taxon>
        <taxon>Eumalacostraca</taxon>
        <taxon>Eucarida</taxon>
        <taxon>Decapoda</taxon>
        <taxon>Pleocyemata</taxon>
        <taxon>Brachyura</taxon>
        <taxon>Eubrachyura</taxon>
        <taxon>Majoidea</taxon>
        <taxon>Majidae</taxon>
        <taxon>Chionoecetes</taxon>
    </lineage>
</organism>
<dbReference type="Gene3D" id="2.30.29.30">
    <property type="entry name" value="Pleckstrin-homology domain (PH domain)/Phosphotyrosine-binding domain (PTB)"/>
    <property type="match status" value="1"/>
</dbReference>
<comment type="caution">
    <text evidence="8">The sequence shown here is derived from an EMBL/GenBank/DDBJ whole genome shotgun (WGS) entry which is preliminary data.</text>
</comment>
<evidence type="ECO:0000256" key="5">
    <source>
        <dbReference type="SAM" id="Coils"/>
    </source>
</evidence>
<evidence type="ECO:0000256" key="6">
    <source>
        <dbReference type="SAM" id="MobiDB-lite"/>
    </source>
</evidence>
<dbReference type="FunFam" id="2.30.29.30:FF:000118">
    <property type="entry name" value="GULP PTB domain containing engulfment adaptor 1"/>
    <property type="match status" value="1"/>
</dbReference>
<dbReference type="CDD" id="cd01273">
    <property type="entry name" value="PTB_CED-6"/>
    <property type="match status" value="1"/>
</dbReference>
<dbReference type="InterPro" id="IPR011993">
    <property type="entry name" value="PH-like_dom_sf"/>
</dbReference>
<dbReference type="Pfam" id="PF00640">
    <property type="entry name" value="PID"/>
    <property type="match status" value="1"/>
</dbReference>
<evidence type="ECO:0000256" key="1">
    <source>
        <dbReference type="ARBA" id="ARBA00004496"/>
    </source>
</evidence>
<feature type="domain" description="PID" evidence="7">
    <location>
        <begin position="18"/>
        <end position="152"/>
    </location>
</feature>
<keyword evidence="3" id="KW-0581">Phagocytosis</keyword>
<evidence type="ECO:0000256" key="4">
    <source>
        <dbReference type="ARBA" id="ARBA00060944"/>
    </source>
</evidence>
<dbReference type="InterPro" id="IPR006020">
    <property type="entry name" value="PTB/PI_dom"/>
</dbReference>
<dbReference type="OrthoDB" id="6369646at2759"/>
<dbReference type="GO" id="GO:0043277">
    <property type="term" value="P:apoptotic cell clearance"/>
    <property type="evidence" value="ECO:0007669"/>
    <property type="project" value="UniProtKB-ARBA"/>
</dbReference>
<dbReference type="PANTHER" id="PTHR11232:SF77">
    <property type="entry name" value="GULP PTB DOMAIN CONTAINING ENGULFMENT ADAPTOR 1"/>
    <property type="match status" value="1"/>
</dbReference>
<comment type="subcellular location">
    <subcellularLocation>
        <location evidence="1">Cytoplasm</location>
    </subcellularLocation>
</comment>
<keyword evidence="9" id="KW-1185">Reference proteome</keyword>
<dbReference type="SMART" id="SM00462">
    <property type="entry name" value="PTB"/>
    <property type="match status" value="1"/>
</dbReference>
<dbReference type="PROSITE" id="PS01179">
    <property type="entry name" value="PID"/>
    <property type="match status" value="1"/>
</dbReference>
<dbReference type="Proteomes" id="UP000770661">
    <property type="component" value="Unassembled WGS sequence"/>
</dbReference>
<keyword evidence="5" id="KW-0175">Coiled coil</keyword>
<evidence type="ECO:0000256" key="2">
    <source>
        <dbReference type="ARBA" id="ARBA00022490"/>
    </source>
</evidence>
<dbReference type="AlphaFoldDB" id="A0A8J4YLK7"/>
<evidence type="ECO:0000259" key="7">
    <source>
        <dbReference type="PROSITE" id="PS01179"/>
    </source>
</evidence>
<evidence type="ECO:0000313" key="9">
    <source>
        <dbReference type="Proteomes" id="UP000770661"/>
    </source>
</evidence>
<dbReference type="EMBL" id="JACEEZ010005148">
    <property type="protein sequence ID" value="KAG0725844.1"/>
    <property type="molecule type" value="Genomic_DNA"/>
</dbReference>
<feature type="region of interest" description="Disordered" evidence="6">
    <location>
        <begin position="206"/>
        <end position="354"/>
    </location>
</feature>
<feature type="compositionally biased region" description="Pro residues" evidence="6">
    <location>
        <begin position="320"/>
        <end position="332"/>
    </location>
</feature>
<sequence length="402" mass="44580">MPNKNWLHNPEALQKGHIAYLVKFLGSTEVNQPKGIEVVKEGIRKLKFNQQLKKAEGSKTPKVELTVSIDGVAIHEPKTKRNLYQYPLHRISYCADDKAEKRFFSFIAKEADSDKHTCFVFVSDKLAEEITLTIGQAFDLAYRRFVETSGREVEMRRQQFILQKRVQSLEEENQTLKTRITQLASLKNRPDVDEYMRENNISDLLTLNGESSTDPEPSSGSPASPTSPNPPPIPPRNTPKGESNLIDILPSSSPVISNGVADDDDFNPRAEEPSPPTTNGLNGSTTTAESDEDDFDPRAEEKKPPSFTVGPPQEVNGFSSPPPPPLVPPPRPVRPHEQQNGLSEDIFDTNVDPFDSVAFPPQGPNTDALAQFIEMKAGFSRGLSFGTADEDFTLESLDPLKN</sequence>
<dbReference type="InterPro" id="IPR051133">
    <property type="entry name" value="Adapter_Engulfment-Domain"/>
</dbReference>
<protein>
    <submittedName>
        <fullName evidence="8">PTB domain-containing engulfment adapter protein 1</fullName>
    </submittedName>
</protein>
<keyword evidence="2" id="KW-0963">Cytoplasm</keyword>
<evidence type="ECO:0000256" key="3">
    <source>
        <dbReference type="ARBA" id="ARBA00022907"/>
    </source>
</evidence>
<feature type="compositionally biased region" description="Polar residues" evidence="6">
    <location>
        <begin position="277"/>
        <end position="288"/>
    </location>
</feature>
<proteinExistence type="inferred from homology"/>
<accession>A0A8J4YLK7</accession>
<evidence type="ECO:0000313" key="8">
    <source>
        <dbReference type="EMBL" id="KAG0725844.1"/>
    </source>
</evidence>
<dbReference type="GO" id="GO:0005737">
    <property type="term" value="C:cytoplasm"/>
    <property type="evidence" value="ECO:0007669"/>
    <property type="project" value="UniProtKB-SubCell"/>
</dbReference>
<comment type="similarity">
    <text evidence="4">Belongs to the ced-6 family.</text>
</comment>
<gene>
    <name evidence="8" type="primary">GULP1_1</name>
    <name evidence="8" type="ORF">GWK47_004526</name>
</gene>
<feature type="coiled-coil region" evidence="5">
    <location>
        <begin position="159"/>
        <end position="189"/>
    </location>
</feature>
<dbReference type="PANTHER" id="PTHR11232">
    <property type="entry name" value="PHOSPHOTYROSINE INTERACTION DOMAIN-CONTAINING FAMILY MEMBER"/>
    <property type="match status" value="1"/>
</dbReference>